<accession>A0A6J7PAT2</accession>
<name>A0A6J7PAT2_9ZZZZ</name>
<protein>
    <submittedName>
        <fullName evidence="1">Unannotated protein</fullName>
    </submittedName>
</protein>
<dbReference type="AlphaFoldDB" id="A0A6J7PAT2"/>
<organism evidence="1">
    <name type="scientific">freshwater metagenome</name>
    <dbReference type="NCBI Taxonomy" id="449393"/>
    <lineage>
        <taxon>unclassified sequences</taxon>
        <taxon>metagenomes</taxon>
        <taxon>ecological metagenomes</taxon>
    </lineage>
</organism>
<dbReference type="EMBL" id="CAFBPA010000043">
    <property type="protein sequence ID" value="CAB4999852.1"/>
    <property type="molecule type" value="Genomic_DNA"/>
</dbReference>
<gene>
    <name evidence="1" type="ORF">UFOPK4043_00423</name>
</gene>
<reference evidence="1" key="1">
    <citation type="submission" date="2020-05" db="EMBL/GenBank/DDBJ databases">
        <authorList>
            <person name="Chiriac C."/>
            <person name="Salcher M."/>
            <person name="Ghai R."/>
            <person name="Kavagutti S V."/>
        </authorList>
    </citation>
    <scope>NUCLEOTIDE SEQUENCE</scope>
</reference>
<sequence>MRDCCSTGFNHTFDKELWILLDLVTVECQTCYWYIDLAEDSARLTPHHGFGGRSPLVNCEDYQWLLADG</sequence>
<evidence type="ECO:0000313" key="1">
    <source>
        <dbReference type="EMBL" id="CAB4999852.1"/>
    </source>
</evidence>
<proteinExistence type="predicted"/>